<dbReference type="Proteomes" id="UP001515641">
    <property type="component" value="Unassembled WGS sequence"/>
</dbReference>
<keyword evidence="2" id="KW-1185">Reference proteome</keyword>
<evidence type="ECO:0000313" key="2">
    <source>
        <dbReference type="Proteomes" id="UP001515641"/>
    </source>
</evidence>
<evidence type="ECO:0000313" key="1">
    <source>
        <dbReference type="EMBL" id="NHR07395.1"/>
    </source>
</evidence>
<accession>A0ABX0LG43</accession>
<sequence>MTKPDPVYIEALKRLEAKPELAVQIADIMRAHRKRPSKASYEARLFKYHPVRYTILRNDPLWKVIDDSIAMGFADPLVGTGERVLYLLQHGYLTLSDIDVSFYSSETIEDILCMEGAGDESGLQIAEEDWHEKGEQIFDLSQIAALFSETDASDVPFSAINLPYSSFYIYWGAHLEIPSPISHRYIDGCYVSCRDWGTMDRMLELQFTSSFEPNFPWDTCSLICNVAHDANGSIGLMKSLSPEENGDADPTFSSLYADLDQTGFYPAPLAKKWTPALKKALSMAANCLCYLSAENAEVETGFPGDAPARLVLQTNSLKKSERERASSKLASLGFRRIHLCGRATAETLGLSHNTAQMPPHWRRGHWRKQRYGEKLAKTKIIWMSGVLVNAEKGQPAAGHIYIADKK</sequence>
<comment type="caution">
    <text evidence="1">The sequence shown here is derived from an EMBL/GenBank/DDBJ whole genome shotgun (WGS) entry which is preliminary data.</text>
</comment>
<name>A0ABX0LG43_9NEIS</name>
<dbReference type="Pfam" id="PF26125">
    <property type="entry name" value="AcrVA2-like"/>
    <property type="match status" value="1"/>
</dbReference>
<dbReference type="EMBL" id="JAAOMA010000034">
    <property type="protein sequence ID" value="NHR07395.1"/>
    <property type="molecule type" value="Genomic_DNA"/>
</dbReference>
<reference evidence="1 2" key="1">
    <citation type="submission" date="2020-03" db="EMBL/GenBank/DDBJ databases">
        <title>Draft genome sequence of environmentally isolated cultures.</title>
        <authorList>
            <person name="Wilson H.S."/>
            <person name="De Leon M.E."/>
        </authorList>
    </citation>
    <scope>NUCLEOTIDE SEQUENCE [LARGE SCALE GENOMIC DNA]</scope>
    <source>
        <strain evidence="1 2">HSC-31F16</strain>
    </source>
</reference>
<gene>
    <name evidence="1" type="ORF">HA052_19580</name>
</gene>
<dbReference type="RefSeq" id="WP_166453205.1">
    <property type="nucleotide sequence ID" value="NZ_JAAOMA010000034.1"/>
</dbReference>
<dbReference type="InterPro" id="IPR058915">
    <property type="entry name" value="AcrVA2-like"/>
</dbReference>
<organism evidence="1 2">
    <name type="scientific">Chromobacterium fluminis</name>
    <dbReference type="NCBI Taxonomy" id="3044269"/>
    <lineage>
        <taxon>Bacteria</taxon>
        <taxon>Pseudomonadati</taxon>
        <taxon>Pseudomonadota</taxon>
        <taxon>Betaproteobacteria</taxon>
        <taxon>Neisseriales</taxon>
        <taxon>Chromobacteriaceae</taxon>
        <taxon>Chromobacterium</taxon>
    </lineage>
</organism>
<proteinExistence type="predicted"/>
<protein>
    <submittedName>
        <fullName evidence="1">Uncharacterized protein</fullName>
    </submittedName>
</protein>